<organism evidence="2 3">
    <name type="scientific">Pomacea canaliculata</name>
    <name type="common">Golden apple snail</name>
    <dbReference type="NCBI Taxonomy" id="400727"/>
    <lineage>
        <taxon>Eukaryota</taxon>
        <taxon>Metazoa</taxon>
        <taxon>Spiralia</taxon>
        <taxon>Lophotrochozoa</taxon>
        <taxon>Mollusca</taxon>
        <taxon>Gastropoda</taxon>
        <taxon>Caenogastropoda</taxon>
        <taxon>Architaenioglossa</taxon>
        <taxon>Ampullarioidea</taxon>
        <taxon>Ampullariidae</taxon>
        <taxon>Pomacea</taxon>
    </lineage>
</organism>
<gene>
    <name evidence="2" type="ORF">C0Q70_17037</name>
</gene>
<protein>
    <submittedName>
        <fullName evidence="2">Uncharacterized protein</fullName>
    </submittedName>
</protein>
<feature type="region of interest" description="Disordered" evidence="1">
    <location>
        <begin position="302"/>
        <end position="322"/>
    </location>
</feature>
<accession>A0A2T7NRJ4</accession>
<evidence type="ECO:0000313" key="2">
    <source>
        <dbReference type="EMBL" id="PVD23763.1"/>
    </source>
</evidence>
<dbReference type="EMBL" id="PZQS01000010">
    <property type="protein sequence ID" value="PVD23763.1"/>
    <property type="molecule type" value="Genomic_DNA"/>
</dbReference>
<dbReference type="Proteomes" id="UP000245119">
    <property type="component" value="Linkage Group LG10"/>
</dbReference>
<sequence length="344" mass="38267">MKDSSSAEKNYLLNDSKELELKMSRGDGQEKYEELACSTNSECIKQTDLAARGNKHTSENLLLDGVEDVSCIGDLSRRLSVNECVGDSDVHAAPTEGTDIAVYDEDDLMQQELSHSMHFRVEANVQVCLNSKNLDDAAKHSGTPNTVDTNTLQIVPEVANNTRRTDEWFENIDENNVKNAAHFSQEKLEHHVEISTHKPLPADALSIKADTISKPEVFLTTSNGLASEHCFQKSENLRAEYSDSGDKMIRGISDQEVPGDTLLCWTGECDKQVAEDQCFYDQMHNKSSSGKQNPSANFKWKYRPSIEETDETSTSPVKVPVPGGRKLKNALVDISALALWTRER</sequence>
<keyword evidence="3" id="KW-1185">Reference proteome</keyword>
<evidence type="ECO:0000313" key="3">
    <source>
        <dbReference type="Proteomes" id="UP000245119"/>
    </source>
</evidence>
<name>A0A2T7NRJ4_POMCA</name>
<proteinExistence type="predicted"/>
<reference evidence="2 3" key="1">
    <citation type="submission" date="2018-04" db="EMBL/GenBank/DDBJ databases">
        <title>The genome of golden apple snail Pomacea canaliculata provides insight into stress tolerance and invasive adaptation.</title>
        <authorList>
            <person name="Liu C."/>
            <person name="Liu B."/>
            <person name="Ren Y."/>
            <person name="Zhang Y."/>
            <person name="Wang H."/>
            <person name="Li S."/>
            <person name="Jiang F."/>
            <person name="Yin L."/>
            <person name="Zhang G."/>
            <person name="Qian W."/>
            <person name="Fan W."/>
        </authorList>
    </citation>
    <scope>NUCLEOTIDE SEQUENCE [LARGE SCALE GENOMIC DNA]</scope>
    <source>
        <strain evidence="2">SZHN2017</strain>
        <tissue evidence="2">Muscle</tissue>
    </source>
</reference>
<evidence type="ECO:0000256" key="1">
    <source>
        <dbReference type="SAM" id="MobiDB-lite"/>
    </source>
</evidence>
<dbReference type="AlphaFoldDB" id="A0A2T7NRJ4"/>
<comment type="caution">
    <text evidence="2">The sequence shown here is derived from an EMBL/GenBank/DDBJ whole genome shotgun (WGS) entry which is preliminary data.</text>
</comment>